<sequence>MQSNFIFECGSTFICNPNLFLNAQVFLCALLWVDCDYFPRRRKNIPESGLKLLSGMFCYQ</sequence>
<dbReference type="AlphaFoldDB" id="L1NIX2"/>
<comment type="caution">
    <text evidence="1">The sequence shown here is derived from an EMBL/GenBank/DDBJ whole genome shotgun (WGS) entry which is preliminary data.</text>
</comment>
<gene>
    <name evidence="1" type="ORF">HMPREF9151_00455</name>
</gene>
<evidence type="ECO:0000313" key="1">
    <source>
        <dbReference type="EMBL" id="EKY03298.1"/>
    </source>
</evidence>
<proteinExistence type="predicted"/>
<reference evidence="1 2" key="1">
    <citation type="submission" date="2012-05" db="EMBL/GenBank/DDBJ databases">
        <authorList>
            <person name="Weinstock G."/>
            <person name="Sodergren E."/>
            <person name="Lobos E.A."/>
            <person name="Fulton L."/>
            <person name="Fulton R."/>
            <person name="Courtney L."/>
            <person name="Fronick C."/>
            <person name="O'Laughlin M."/>
            <person name="Godfrey J."/>
            <person name="Wilson R.M."/>
            <person name="Miner T."/>
            <person name="Farmer C."/>
            <person name="Delehaunty K."/>
            <person name="Cordes M."/>
            <person name="Minx P."/>
            <person name="Tomlinson C."/>
            <person name="Chen J."/>
            <person name="Wollam A."/>
            <person name="Pepin K.H."/>
            <person name="Bhonagiri V."/>
            <person name="Zhang X."/>
            <person name="Suruliraj S."/>
            <person name="Warren W."/>
            <person name="Mitreva M."/>
            <person name="Mardis E.R."/>
            <person name="Wilson R.K."/>
        </authorList>
    </citation>
    <scope>NUCLEOTIDE SEQUENCE [LARGE SCALE GENOMIC DNA]</scope>
    <source>
        <strain evidence="1 2">F0055</strain>
    </source>
</reference>
<keyword evidence="2" id="KW-1185">Reference proteome</keyword>
<organism evidence="1 2">
    <name type="scientific">Hoylesella saccharolytica F0055</name>
    <dbReference type="NCBI Taxonomy" id="1127699"/>
    <lineage>
        <taxon>Bacteria</taxon>
        <taxon>Pseudomonadati</taxon>
        <taxon>Bacteroidota</taxon>
        <taxon>Bacteroidia</taxon>
        <taxon>Bacteroidales</taxon>
        <taxon>Prevotellaceae</taxon>
        <taxon>Hoylesella</taxon>
    </lineage>
</organism>
<dbReference type="Proteomes" id="UP000010433">
    <property type="component" value="Unassembled WGS sequence"/>
</dbReference>
<protein>
    <submittedName>
        <fullName evidence="1">Uncharacterized protein</fullName>
    </submittedName>
</protein>
<dbReference type="EMBL" id="AMEP01000039">
    <property type="protein sequence ID" value="EKY03298.1"/>
    <property type="molecule type" value="Genomic_DNA"/>
</dbReference>
<accession>L1NIX2</accession>
<evidence type="ECO:0000313" key="2">
    <source>
        <dbReference type="Proteomes" id="UP000010433"/>
    </source>
</evidence>
<dbReference type="HOGENOM" id="CLU_2937889_0_0_10"/>
<name>L1NIX2_9BACT</name>